<dbReference type="GO" id="GO:0071949">
    <property type="term" value="F:FAD binding"/>
    <property type="evidence" value="ECO:0007669"/>
    <property type="project" value="InterPro"/>
</dbReference>
<keyword evidence="4" id="KW-0560">Oxidoreductase</keyword>
<dbReference type="RefSeq" id="XP_007800174.1">
    <property type="nucleotide sequence ID" value="XM_007801983.1"/>
</dbReference>
<dbReference type="OrthoDB" id="363185at2759"/>
<dbReference type="PANTHER" id="PTHR42973">
    <property type="entry name" value="BINDING OXIDOREDUCTASE, PUTATIVE (AFU_ORTHOLOGUE AFUA_1G17690)-RELATED"/>
    <property type="match status" value="1"/>
</dbReference>
<comment type="similarity">
    <text evidence="1">Belongs to the oxygen-dependent FAD-linked oxidoreductase family.</text>
</comment>
<dbReference type="OMA" id="IFSYHTL"/>
<dbReference type="AlphaFoldDB" id="U1HUD7"/>
<dbReference type="PROSITE" id="PS00862">
    <property type="entry name" value="OX2_COVAL_FAD"/>
    <property type="match status" value="1"/>
</dbReference>
<dbReference type="SUPFAM" id="SSF56176">
    <property type="entry name" value="FAD-binding/transporter-associated domain-like"/>
    <property type="match status" value="1"/>
</dbReference>
<dbReference type="InterPro" id="IPR016166">
    <property type="entry name" value="FAD-bd_PCMH"/>
</dbReference>
<dbReference type="EMBL" id="KE720887">
    <property type="protein sequence ID" value="ERF74235.1"/>
    <property type="molecule type" value="Genomic_DNA"/>
</dbReference>
<dbReference type="Pfam" id="PF01565">
    <property type="entry name" value="FAD_binding_4"/>
    <property type="match status" value="1"/>
</dbReference>
<evidence type="ECO:0000313" key="6">
    <source>
        <dbReference type="EMBL" id="ERF74235.1"/>
    </source>
</evidence>
<dbReference type="Gene3D" id="3.40.462.20">
    <property type="match status" value="1"/>
</dbReference>
<proteinExistence type="inferred from homology"/>
<protein>
    <recommendedName>
        <fullName evidence="5">FAD-binding PCMH-type domain-containing protein</fullName>
    </recommendedName>
</protein>
<dbReference type="InterPro" id="IPR016169">
    <property type="entry name" value="FAD-bd_PCMH_sub2"/>
</dbReference>
<gene>
    <name evidence="6" type="ORF">EPUS_03425</name>
</gene>
<dbReference type="GeneID" id="19238468"/>
<dbReference type="InterPro" id="IPR016167">
    <property type="entry name" value="FAD-bd_PCMH_sub1"/>
</dbReference>
<dbReference type="InterPro" id="IPR006093">
    <property type="entry name" value="Oxy_OxRdtase_FAD_BS"/>
</dbReference>
<dbReference type="InterPro" id="IPR050416">
    <property type="entry name" value="FAD-linked_Oxidoreductase"/>
</dbReference>
<dbReference type="PROSITE" id="PS51387">
    <property type="entry name" value="FAD_PCMH"/>
    <property type="match status" value="1"/>
</dbReference>
<evidence type="ECO:0000256" key="2">
    <source>
        <dbReference type="ARBA" id="ARBA00022630"/>
    </source>
</evidence>
<dbReference type="HOGENOM" id="CLU_018354_10_0_1"/>
<evidence type="ECO:0000256" key="3">
    <source>
        <dbReference type="ARBA" id="ARBA00022827"/>
    </source>
</evidence>
<dbReference type="GO" id="GO:0016491">
    <property type="term" value="F:oxidoreductase activity"/>
    <property type="evidence" value="ECO:0007669"/>
    <property type="project" value="UniProtKB-KW"/>
</dbReference>
<organism evidence="6 7">
    <name type="scientific">Endocarpon pusillum (strain Z07020 / HMAS-L-300199)</name>
    <name type="common">Lichen-forming fungus</name>
    <dbReference type="NCBI Taxonomy" id="1263415"/>
    <lineage>
        <taxon>Eukaryota</taxon>
        <taxon>Fungi</taxon>
        <taxon>Dikarya</taxon>
        <taxon>Ascomycota</taxon>
        <taxon>Pezizomycotina</taxon>
        <taxon>Eurotiomycetes</taxon>
        <taxon>Chaetothyriomycetidae</taxon>
        <taxon>Verrucariales</taxon>
        <taxon>Verrucariaceae</taxon>
        <taxon>Endocarpon</taxon>
    </lineage>
</organism>
<reference evidence="7" key="1">
    <citation type="journal article" date="2014" name="BMC Genomics">
        <title>Genome characteristics reveal the impact of lichenization on lichen-forming fungus Endocarpon pusillum Hedwig (Verrucariales, Ascomycota).</title>
        <authorList>
            <person name="Wang Y.-Y."/>
            <person name="Liu B."/>
            <person name="Zhang X.-Y."/>
            <person name="Zhou Q.-M."/>
            <person name="Zhang T."/>
            <person name="Li H."/>
            <person name="Yu Y.-F."/>
            <person name="Zhang X.-L."/>
            <person name="Hao X.-Y."/>
            <person name="Wang M."/>
            <person name="Wang L."/>
            <person name="Wei J.-C."/>
        </authorList>
    </citation>
    <scope>NUCLEOTIDE SEQUENCE [LARGE SCALE GENOMIC DNA]</scope>
    <source>
        <strain evidence="7">Z07020 / HMAS-L-300199</strain>
    </source>
</reference>
<dbReference type="Gene3D" id="3.30.465.10">
    <property type="match status" value="1"/>
</dbReference>
<dbReference type="InterPro" id="IPR036318">
    <property type="entry name" value="FAD-bd_PCMH-like_sf"/>
</dbReference>
<evidence type="ECO:0000256" key="1">
    <source>
        <dbReference type="ARBA" id="ARBA00005466"/>
    </source>
</evidence>
<evidence type="ECO:0000256" key="4">
    <source>
        <dbReference type="ARBA" id="ARBA00023002"/>
    </source>
</evidence>
<dbReference type="Gene3D" id="3.30.43.10">
    <property type="entry name" value="Uridine Diphospho-n-acetylenolpyruvylglucosamine Reductase, domain 2"/>
    <property type="match status" value="1"/>
</dbReference>
<name>U1HUD7_ENDPU</name>
<evidence type="ECO:0000313" key="7">
    <source>
        <dbReference type="Proteomes" id="UP000019373"/>
    </source>
</evidence>
<evidence type="ECO:0000259" key="5">
    <source>
        <dbReference type="PROSITE" id="PS51387"/>
    </source>
</evidence>
<dbReference type="eggNOG" id="ENOG502SJVQ">
    <property type="taxonomic scope" value="Eukaryota"/>
</dbReference>
<keyword evidence="2" id="KW-0285">Flavoprotein</keyword>
<keyword evidence="3" id="KW-0274">FAD</keyword>
<dbReference type="InterPro" id="IPR006094">
    <property type="entry name" value="Oxid_FAD_bind_N"/>
</dbReference>
<sequence>MVSESTGQGPAVVAEANPAFCDQIRNIPWIDTASVEYEAKRKIYQRDNVATPHAIACPRNTEDVAALVRHSIEANIPITVRSGGHDLFGRSIVESALCIDMRAIDFVEIAQDKKSARIGGGIRFEKLAEELSKEGLVCPFGTVPSVGFVGWASLGGYGALSGQYGLGVDQIIGAEVVNANAEIIQADEEMLKGIRGAGGNFGIVAGLRIKVYELKTLLAGLIVLDPSTKGVAETFADFLTGLQSLMASGQCPAAAGLDPAIVNHPQRGQTALVTFVWSSPDHSAGRAFLEKLLTLAPVAMQNVGETSMPAWLKTLEAFCPYGIFGGDRGISFRKLTPKMLAILRRHMENMPSDPATTIAIHPLSRTSPSATDPNLKRGSCFNPEARQEHFLLELIGSTLEQSNSPKSQKWIKDAYNELKGSGDAMDGSYIALTHPEDMCLEKIYGAAWEDLLALKRRLDPKGFFRNAVPRM</sequence>
<feature type="domain" description="FAD-binding PCMH-type" evidence="5">
    <location>
        <begin position="48"/>
        <end position="214"/>
    </location>
</feature>
<dbReference type="Proteomes" id="UP000019373">
    <property type="component" value="Unassembled WGS sequence"/>
</dbReference>
<keyword evidence="7" id="KW-1185">Reference proteome</keyword>
<accession>U1HUD7</accession>
<dbReference type="PANTHER" id="PTHR42973:SF7">
    <property type="entry name" value="FAD-BINDING PCMH-TYPE DOMAIN-CONTAINING PROTEIN"/>
    <property type="match status" value="1"/>
</dbReference>